<dbReference type="EMBL" id="FOGC01000004">
    <property type="protein sequence ID" value="SEQ59082.1"/>
    <property type="molecule type" value="Genomic_DNA"/>
</dbReference>
<evidence type="ECO:0000313" key="1">
    <source>
        <dbReference type="EMBL" id="SEQ59082.1"/>
    </source>
</evidence>
<gene>
    <name evidence="1" type="ORF">SAMN05216522_104133</name>
</gene>
<proteinExistence type="predicted"/>
<evidence type="ECO:0000313" key="2">
    <source>
        <dbReference type="Proteomes" id="UP000242515"/>
    </source>
</evidence>
<organism evidence="1 2">
    <name type="scientific">Rosenbergiella nectarea</name>
    <dbReference type="NCBI Taxonomy" id="988801"/>
    <lineage>
        <taxon>Bacteria</taxon>
        <taxon>Pseudomonadati</taxon>
        <taxon>Pseudomonadota</taxon>
        <taxon>Gammaproteobacteria</taxon>
        <taxon>Enterobacterales</taxon>
        <taxon>Erwiniaceae</taxon>
        <taxon>Rosenbergiella</taxon>
    </lineage>
</organism>
<name>A0A1H9H9S7_9GAMM</name>
<protein>
    <submittedName>
        <fullName evidence="1">Uncharacterized protein</fullName>
    </submittedName>
</protein>
<sequence length="48" mass="5796">MRDNKEHSRELSGSHHSPVQISFYGYATLSPFQLRLYLLKRLVRIFFR</sequence>
<dbReference type="Proteomes" id="UP000242515">
    <property type="component" value="Unassembled WGS sequence"/>
</dbReference>
<dbReference type="AlphaFoldDB" id="A0A1H9H9S7"/>
<keyword evidence="2" id="KW-1185">Reference proteome</keyword>
<accession>A0A1H9H9S7</accession>
<reference evidence="2" key="1">
    <citation type="submission" date="2016-10" db="EMBL/GenBank/DDBJ databases">
        <authorList>
            <person name="Varghese N."/>
            <person name="Submissions S."/>
        </authorList>
    </citation>
    <scope>NUCLEOTIDE SEQUENCE [LARGE SCALE GENOMIC DNA]</scope>
    <source>
        <strain evidence="2">8N4</strain>
    </source>
</reference>